<evidence type="ECO:0000256" key="2">
    <source>
        <dbReference type="ARBA" id="ARBA00010617"/>
    </source>
</evidence>
<evidence type="ECO:0000313" key="7">
    <source>
        <dbReference type="EMBL" id="ORX37132.1"/>
    </source>
</evidence>
<protein>
    <submittedName>
        <fullName evidence="7">Cytochrome P450</fullName>
    </submittedName>
</protein>
<comment type="cofactor">
    <cofactor evidence="1 6">
        <name>heme</name>
        <dbReference type="ChEBI" id="CHEBI:30413"/>
    </cofactor>
</comment>
<keyword evidence="3 6" id="KW-0349">Heme</keyword>
<dbReference type="Pfam" id="PF00067">
    <property type="entry name" value="p450"/>
    <property type="match status" value="1"/>
</dbReference>
<dbReference type="GeneID" id="33560004"/>
<dbReference type="InterPro" id="IPR036396">
    <property type="entry name" value="Cyt_P450_sf"/>
</dbReference>
<organism evidence="7 8">
    <name type="scientific">Kockovaella imperatae</name>
    <dbReference type="NCBI Taxonomy" id="4999"/>
    <lineage>
        <taxon>Eukaryota</taxon>
        <taxon>Fungi</taxon>
        <taxon>Dikarya</taxon>
        <taxon>Basidiomycota</taxon>
        <taxon>Agaricomycotina</taxon>
        <taxon>Tremellomycetes</taxon>
        <taxon>Tremellales</taxon>
        <taxon>Cuniculitremaceae</taxon>
        <taxon>Kockovaella</taxon>
    </lineage>
</organism>
<evidence type="ECO:0000256" key="6">
    <source>
        <dbReference type="PIRSR" id="PIRSR602403-1"/>
    </source>
</evidence>
<dbReference type="GO" id="GO:0005506">
    <property type="term" value="F:iron ion binding"/>
    <property type="evidence" value="ECO:0007669"/>
    <property type="project" value="InterPro"/>
</dbReference>
<gene>
    <name evidence="7" type="ORF">BD324DRAFT_650743</name>
</gene>
<dbReference type="GO" id="GO:0020037">
    <property type="term" value="F:heme binding"/>
    <property type="evidence" value="ECO:0007669"/>
    <property type="project" value="InterPro"/>
</dbReference>
<evidence type="ECO:0000256" key="4">
    <source>
        <dbReference type="ARBA" id="ARBA00022723"/>
    </source>
</evidence>
<evidence type="ECO:0000256" key="3">
    <source>
        <dbReference type="ARBA" id="ARBA00022617"/>
    </source>
</evidence>
<dbReference type="InterPro" id="IPR001128">
    <property type="entry name" value="Cyt_P450"/>
</dbReference>
<dbReference type="InParanoid" id="A0A1Y1UGH9"/>
<dbReference type="Proteomes" id="UP000193218">
    <property type="component" value="Unassembled WGS sequence"/>
</dbReference>
<reference evidence="7 8" key="1">
    <citation type="submission" date="2017-03" db="EMBL/GenBank/DDBJ databases">
        <title>Widespread Adenine N6-methylation of Active Genes in Fungi.</title>
        <authorList>
            <consortium name="DOE Joint Genome Institute"/>
            <person name="Mondo S.J."/>
            <person name="Dannebaum R.O."/>
            <person name="Kuo R.C."/>
            <person name="Louie K.B."/>
            <person name="Bewick A.J."/>
            <person name="Labutti K."/>
            <person name="Haridas S."/>
            <person name="Kuo A."/>
            <person name="Salamov A."/>
            <person name="Ahrendt S.R."/>
            <person name="Lau R."/>
            <person name="Bowen B.P."/>
            <person name="Lipzen A."/>
            <person name="Sullivan W."/>
            <person name="Andreopoulos W.B."/>
            <person name="Clum A."/>
            <person name="Lindquist E."/>
            <person name="Daum C."/>
            <person name="Northen T.R."/>
            <person name="Ramamoorthy G."/>
            <person name="Schmitz R.J."/>
            <person name="Gryganskyi A."/>
            <person name="Culley D."/>
            <person name="Magnuson J."/>
            <person name="James T.Y."/>
            <person name="O'Malley M.A."/>
            <person name="Stajich J.E."/>
            <person name="Spatafora J.W."/>
            <person name="Visel A."/>
            <person name="Grigoriev I.V."/>
        </authorList>
    </citation>
    <scope>NUCLEOTIDE SEQUENCE [LARGE SCALE GENOMIC DNA]</scope>
    <source>
        <strain evidence="7 8">NRRL Y-17943</strain>
    </source>
</reference>
<comment type="caution">
    <text evidence="7">The sequence shown here is derived from an EMBL/GenBank/DDBJ whole genome shotgun (WGS) entry which is preliminary data.</text>
</comment>
<sequence>MSLYPALSSMASQLTWTVILILASYLLVRRLSQSRVKYRDGLPIPPLVGNWIPFLGNAIDIARGDNFWRERMSAYGPVFRVNAMGSEKIYTVDPSIISWVYRNSKTCDFPWYRRHMSNHVYGMSRDVAFSPVWDEHLFAMHHRAMSPGMIGTLSERYVDELEVLMSAWTKDVEALGNGQGTLVDLADSVFDIMYIASSKAFFSSSFPAKESIPAFKAFDQSIPLLLLETLPSLLMSPARRTRTDLNKIIMDWWKTIREDLKAREALAPSLIGMLDTGEEEGWSDDDLVSCALPELWALEANAPYAAVWTIVEIVRRPALYDLLYEEITQAIHSLSPSHLSTLIHSTQPELLAKCPGLNAAFQETLRLHTSSFSIRKVMEPLVIPGNLITSGPGKGVGYSVAKDDDIVCVTRHGHVSTDMEWGVTADIWDHTRHLNANAKTAQMWPFGGGTSMCEGRHFASIEILTFLISFIHTFDVQVVSDNMQVDMTRVGLGIIQPKGKTIVRLSRR</sequence>
<dbReference type="Gene3D" id="1.10.630.10">
    <property type="entry name" value="Cytochrome P450"/>
    <property type="match status" value="1"/>
</dbReference>
<dbReference type="InterPro" id="IPR050529">
    <property type="entry name" value="CYP450_sterol_14alpha_dmase"/>
</dbReference>
<dbReference type="PANTHER" id="PTHR24304">
    <property type="entry name" value="CYTOCHROME P450 FAMILY 7"/>
    <property type="match status" value="1"/>
</dbReference>
<dbReference type="SUPFAM" id="SSF48264">
    <property type="entry name" value="Cytochrome P450"/>
    <property type="match status" value="1"/>
</dbReference>
<dbReference type="EMBL" id="NBSH01000006">
    <property type="protein sequence ID" value="ORX37132.1"/>
    <property type="molecule type" value="Genomic_DNA"/>
</dbReference>
<accession>A0A1Y1UGH9</accession>
<evidence type="ECO:0000313" key="8">
    <source>
        <dbReference type="Proteomes" id="UP000193218"/>
    </source>
</evidence>
<evidence type="ECO:0000256" key="1">
    <source>
        <dbReference type="ARBA" id="ARBA00001971"/>
    </source>
</evidence>
<dbReference type="AlphaFoldDB" id="A0A1Y1UGH9"/>
<dbReference type="PANTHER" id="PTHR24304:SF2">
    <property type="entry name" value="24-HYDROXYCHOLESTEROL 7-ALPHA-HYDROXYLASE"/>
    <property type="match status" value="1"/>
</dbReference>
<keyword evidence="4 6" id="KW-0479">Metal-binding</keyword>
<dbReference type="InterPro" id="IPR002403">
    <property type="entry name" value="Cyt_P450_E_grp-IV"/>
</dbReference>
<comment type="similarity">
    <text evidence="2">Belongs to the cytochrome P450 family.</text>
</comment>
<dbReference type="GO" id="GO:0008395">
    <property type="term" value="F:steroid hydroxylase activity"/>
    <property type="evidence" value="ECO:0007669"/>
    <property type="project" value="TreeGrafter"/>
</dbReference>
<dbReference type="RefSeq" id="XP_021871170.1">
    <property type="nucleotide sequence ID" value="XM_022018195.1"/>
</dbReference>
<evidence type="ECO:0000256" key="5">
    <source>
        <dbReference type="ARBA" id="ARBA00023004"/>
    </source>
</evidence>
<keyword evidence="8" id="KW-1185">Reference proteome</keyword>
<proteinExistence type="inferred from homology"/>
<dbReference type="PRINTS" id="PR00465">
    <property type="entry name" value="EP450IV"/>
</dbReference>
<feature type="binding site" description="axial binding residue" evidence="6">
    <location>
        <position position="453"/>
    </location>
    <ligand>
        <name>heme</name>
        <dbReference type="ChEBI" id="CHEBI:30413"/>
    </ligand>
    <ligandPart>
        <name>Fe</name>
        <dbReference type="ChEBI" id="CHEBI:18248"/>
    </ligandPart>
</feature>
<dbReference type="STRING" id="4999.A0A1Y1UGH9"/>
<keyword evidence="5 6" id="KW-0408">Iron</keyword>
<name>A0A1Y1UGH9_9TREE</name>
<dbReference type="GO" id="GO:0016705">
    <property type="term" value="F:oxidoreductase activity, acting on paired donors, with incorporation or reduction of molecular oxygen"/>
    <property type="evidence" value="ECO:0007669"/>
    <property type="project" value="InterPro"/>
</dbReference>
<dbReference type="OrthoDB" id="3366823at2759"/>